<dbReference type="InterPro" id="IPR029058">
    <property type="entry name" value="AB_hydrolase_fold"/>
</dbReference>
<dbReference type="PANTHER" id="PTHR11614">
    <property type="entry name" value="PHOSPHOLIPASE-RELATED"/>
    <property type="match status" value="1"/>
</dbReference>
<reference evidence="2 3" key="1">
    <citation type="submission" date="2016-11" db="EMBL/GenBank/DDBJ databases">
        <title>Complete Genome Sequence of Bradyrhizobium sp. strain J5, an isolated from soybean nodule in Hokkaido.</title>
        <authorList>
            <person name="Kanehara K."/>
        </authorList>
    </citation>
    <scope>NUCLEOTIDE SEQUENCE [LARGE SCALE GENOMIC DNA]</scope>
    <source>
        <strain evidence="2 3">J5</strain>
    </source>
</reference>
<accession>A0A1L3F9K4</accession>
<organism evidence="2 3">
    <name type="scientific">Bradyrhizobium japonicum</name>
    <dbReference type="NCBI Taxonomy" id="375"/>
    <lineage>
        <taxon>Bacteria</taxon>
        <taxon>Pseudomonadati</taxon>
        <taxon>Pseudomonadota</taxon>
        <taxon>Alphaproteobacteria</taxon>
        <taxon>Hyphomicrobiales</taxon>
        <taxon>Nitrobacteraceae</taxon>
        <taxon>Bradyrhizobium</taxon>
    </lineage>
</organism>
<proteinExistence type="predicted"/>
<dbReference type="Pfam" id="PF12146">
    <property type="entry name" value="Hydrolase_4"/>
    <property type="match status" value="1"/>
</dbReference>
<dbReference type="Proteomes" id="UP000181962">
    <property type="component" value="Chromosome"/>
</dbReference>
<dbReference type="EMBL" id="CP017637">
    <property type="protein sequence ID" value="APG09990.1"/>
    <property type="molecule type" value="Genomic_DNA"/>
</dbReference>
<feature type="domain" description="Serine aminopeptidase S33" evidence="1">
    <location>
        <begin position="30"/>
        <end position="276"/>
    </location>
</feature>
<name>A0A1L3F9K4_BRAJP</name>
<sequence length="304" mass="33646">MPFDIFGSEFTFSGSDGMPIVAYRWSKKASPAGIVQLSHGMGEHAWRYRRVIEPVIEAGFAVYANDHRGHGKTATSPSEFGNYGAGGFDTMVGDMVEFSRVIKRENPESPLILLGHSMGSFGAQQYIINHSDLIDGVALAGSSAVDKLAEMMEQAGATVFDSFNTRFEPARTPFDWLTRDPSIVDDYAHDPLCGFILQSESMKSFYRAGQKLANIEALKKIRRDLPIYLLAGDQDPINGSLELLKLVVSRYEAAGLGNVTYDFYQGGRHEILNETNREEVYANLLAWMLSALEVRSHKSEKATS</sequence>
<dbReference type="InterPro" id="IPR022742">
    <property type="entry name" value="Hydrolase_4"/>
</dbReference>
<dbReference type="RefSeq" id="WP_071911244.1">
    <property type="nucleotide sequence ID" value="NZ_CP017637.1"/>
</dbReference>
<evidence type="ECO:0000259" key="1">
    <source>
        <dbReference type="Pfam" id="PF12146"/>
    </source>
</evidence>
<dbReference type="OrthoDB" id="9806902at2"/>
<evidence type="ECO:0000313" key="2">
    <source>
        <dbReference type="EMBL" id="APG09990.1"/>
    </source>
</evidence>
<evidence type="ECO:0000313" key="3">
    <source>
        <dbReference type="Proteomes" id="UP000181962"/>
    </source>
</evidence>
<protein>
    <recommendedName>
        <fullName evidence="1">Serine aminopeptidase S33 domain-containing protein</fullName>
    </recommendedName>
</protein>
<dbReference type="SUPFAM" id="SSF53474">
    <property type="entry name" value="alpha/beta-Hydrolases"/>
    <property type="match status" value="1"/>
</dbReference>
<gene>
    <name evidence="2" type="ORF">BKD09_16820</name>
</gene>
<dbReference type="AlphaFoldDB" id="A0A1L3F9K4"/>
<dbReference type="Gene3D" id="3.40.50.1820">
    <property type="entry name" value="alpha/beta hydrolase"/>
    <property type="match status" value="1"/>
</dbReference>
<dbReference type="InterPro" id="IPR051044">
    <property type="entry name" value="MAG_DAG_Lipase"/>
</dbReference>